<evidence type="ECO:0000259" key="2">
    <source>
        <dbReference type="PROSITE" id="PS50904"/>
    </source>
</evidence>
<dbReference type="InterPro" id="IPR037365">
    <property type="entry name" value="Slowmo/Ups"/>
</dbReference>
<evidence type="ECO:0000313" key="3">
    <source>
        <dbReference type="Proteomes" id="UP001652580"/>
    </source>
</evidence>
<protein>
    <submittedName>
        <fullName evidence="4">PRELI domain containing protein 3A isoform X26</fullName>
    </submittedName>
</protein>
<accession>A0ABM3RY31</accession>
<dbReference type="RefSeq" id="XP_057382507.1">
    <property type="nucleotide sequence ID" value="XM_057526524.1"/>
</dbReference>
<sequence>MELCSTNITLTNWVSVSERLVYTPHPEDPGRTVLTQEAVITVKGISLGSYLESLMANTISSNAKKEHTSHCGNRDLPRQTTSFHRAGLGDEPPVTGWCQHKVAGAEEELSKLACPIFPELRLTLRTECGNGLASERWASQLCTDSRVSCTRLNSDLSQLLT</sequence>
<feature type="domain" description="PRELI/MSF1" evidence="2">
    <location>
        <begin position="1"/>
        <end position="82"/>
    </location>
</feature>
<dbReference type="GeneID" id="103002294"/>
<organism evidence="3 4">
    <name type="scientific">Balaenoptera acutorostrata</name>
    <name type="common">Common minke whale</name>
    <name type="synonym">Balaena rostrata</name>
    <dbReference type="NCBI Taxonomy" id="9767"/>
    <lineage>
        <taxon>Eukaryota</taxon>
        <taxon>Metazoa</taxon>
        <taxon>Chordata</taxon>
        <taxon>Craniata</taxon>
        <taxon>Vertebrata</taxon>
        <taxon>Euteleostomi</taxon>
        <taxon>Mammalia</taxon>
        <taxon>Eutheria</taxon>
        <taxon>Laurasiatheria</taxon>
        <taxon>Artiodactyla</taxon>
        <taxon>Whippomorpha</taxon>
        <taxon>Cetacea</taxon>
        <taxon>Mysticeti</taxon>
        <taxon>Balaenopteridae</taxon>
        <taxon>Balaenoptera</taxon>
    </lineage>
</organism>
<keyword evidence="3" id="KW-1185">Reference proteome</keyword>
<dbReference type="InterPro" id="IPR006797">
    <property type="entry name" value="PRELI/MSF1_dom"/>
</dbReference>
<name>A0ABM3RY31_BALAC</name>
<proteinExistence type="predicted"/>
<dbReference type="PROSITE" id="PS50904">
    <property type="entry name" value="PRELI_MSF1"/>
    <property type="match status" value="1"/>
</dbReference>
<gene>
    <name evidence="4" type="primary">PRELID3A</name>
</gene>
<dbReference type="Pfam" id="PF04707">
    <property type="entry name" value="PRELI"/>
    <property type="match status" value="1"/>
</dbReference>
<evidence type="ECO:0000313" key="4">
    <source>
        <dbReference type="RefSeq" id="XP_057382507.1"/>
    </source>
</evidence>
<feature type="compositionally biased region" description="Basic and acidic residues" evidence="1">
    <location>
        <begin position="65"/>
        <end position="77"/>
    </location>
</feature>
<evidence type="ECO:0000256" key="1">
    <source>
        <dbReference type="SAM" id="MobiDB-lite"/>
    </source>
</evidence>
<feature type="region of interest" description="Disordered" evidence="1">
    <location>
        <begin position="65"/>
        <end position="88"/>
    </location>
</feature>
<reference evidence="4" key="1">
    <citation type="submission" date="2025-08" db="UniProtKB">
        <authorList>
            <consortium name="RefSeq"/>
        </authorList>
    </citation>
    <scope>IDENTIFICATION</scope>
</reference>
<dbReference type="PANTHER" id="PTHR11158">
    <property type="entry name" value="MSF1/PX19 RELATED"/>
    <property type="match status" value="1"/>
</dbReference>
<dbReference type="Proteomes" id="UP001652580">
    <property type="component" value="Chromosome 13"/>
</dbReference>